<accession>A0A1Q6IT15</accession>
<dbReference type="EMBL" id="MNQV01000234">
    <property type="protein sequence ID" value="OKZ43786.1"/>
    <property type="molecule type" value="Genomic_DNA"/>
</dbReference>
<protein>
    <recommendedName>
        <fullName evidence="3">XRE family transcriptional regulator</fullName>
    </recommendedName>
</protein>
<name>A0A1Q6IT15_PHOVU</name>
<evidence type="ECO:0000313" key="1">
    <source>
        <dbReference type="EMBL" id="OKZ43786.1"/>
    </source>
</evidence>
<gene>
    <name evidence="1" type="ORF">BHV80_16845</name>
</gene>
<dbReference type="RefSeq" id="WP_217291426.1">
    <property type="nucleotide sequence ID" value="NZ_CAXSSN010000033.1"/>
</dbReference>
<evidence type="ECO:0008006" key="3">
    <source>
        <dbReference type="Google" id="ProtNLM"/>
    </source>
</evidence>
<evidence type="ECO:0000313" key="2">
    <source>
        <dbReference type="Proteomes" id="UP000186631"/>
    </source>
</evidence>
<proteinExistence type="predicted"/>
<comment type="caution">
    <text evidence="1">The sequence shown here is derived from an EMBL/GenBank/DDBJ whole genome shotgun (WGS) entry which is preliminary data.</text>
</comment>
<dbReference type="AlphaFoldDB" id="A0A1Q6IT15"/>
<sequence length="160" mass="18689">MDMNRRLQDIIKYKTGGRQTAFAALLNWSPQYLSKLLKGVDFGLQPVVSIIEALPEINARWFLTGQGEMLSDEKQADLRREALEHVFQVMELERFIPVMTPDELRMFERQVREGEKADFSPDTLQSWRERLNIREREINTKFATAAAKSDELCRQKTAKR</sequence>
<reference evidence="1 2" key="1">
    <citation type="journal article" date="2016" name="Nat. Biotechnol.">
        <title>Measurement of bacterial replication rates in microbial communities.</title>
        <authorList>
            <person name="Brown C.T."/>
            <person name="Olm M.R."/>
            <person name="Thomas B.C."/>
            <person name="Banfield J.F."/>
        </authorList>
    </citation>
    <scope>NUCLEOTIDE SEQUENCE [LARGE SCALE GENOMIC DNA]</scope>
    <source>
        <strain evidence="1">42_262</strain>
    </source>
</reference>
<dbReference type="Proteomes" id="UP000186631">
    <property type="component" value="Unassembled WGS sequence"/>
</dbReference>
<organism evidence="1 2">
    <name type="scientific">Phocaeicola vulgatus</name>
    <name type="common">Bacteroides vulgatus</name>
    <dbReference type="NCBI Taxonomy" id="821"/>
    <lineage>
        <taxon>Bacteria</taxon>
        <taxon>Pseudomonadati</taxon>
        <taxon>Bacteroidota</taxon>
        <taxon>Bacteroidia</taxon>
        <taxon>Bacteroidales</taxon>
        <taxon>Bacteroidaceae</taxon>
        <taxon>Phocaeicola</taxon>
    </lineage>
</organism>